<feature type="transmembrane region" description="Helical" evidence="1">
    <location>
        <begin position="267"/>
        <end position="291"/>
    </location>
</feature>
<sequence>MSSDFSDATRDTYNPARPPPLNYTIKCNRRELAIIVFFTLIFAEAGVLPLILFYSIRWGAHLDNTKNLAIITSLVGTYSGYKMARRSYYLFISDRGHQRRPLGASRFGPDAFTYVALCSPTWTWLSTRLSIQISLAMTGFFVPLIVGSSLNPGSVHAVAMSLPCFMICFCVPLLITGIWPHKVKMPFRVSSMPPYTGLPPAVYTMVEDVVAVDGGGCVEFRQAWRIRYEHSAIMRRIVRVTSLWWGTSGCVLAGAFVAIAWTTADDIGYGIGWGLPWLWAMVSGALTIGWVHRELEREQRMWADPDVHKIYSLHIAQTVDEEKVAEEVNDYNERHV</sequence>
<accession>A0A1M2VZA0</accession>
<dbReference type="OrthoDB" id="4838853at2759"/>
<protein>
    <submittedName>
        <fullName evidence="2">Uncharacterized protein</fullName>
    </submittedName>
</protein>
<evidence type="ECO:0000313" key="3">
    <source>
        <dbReference type="Proteomes" id="UP000184267"/>
    </source>
</evidence>
<feature type="transmembrane region" description="Helical" evidence="1">
    <location>
        <begin position="68"/>
        <end position="84"/>
    </location>
</feature>
<dbReference type="Proteomes" id="UP000184267">
    <property type="component" value="Unassembled WGS sequence"/>
</dbReference>
<feature type="transmembrane region" description="Helical" evidence="1">
    <location>
        <begin position="129"/>
        <end position="146"/>
    </location>
</feature>
<keyword evidence="1" id="KW-0472">Membrane</keyword>
<comment type="caution">
    <text evidence="2">The sequence shown here is derived from an EMBL/GenBank/DDBJ whole genome shotgun (WGS) entry which is preliminary data.</text>
</comment>
<reference evidence="2 3" key="1">
    <citation type="submission" date="2016-10" db="EMBL/GenBank/DDBJ databases">
        <title>Genome sequence of the basidiomycete white-rot fungus Trametes pubescens.</title>
        <authorList>
            <person name="Makela M.R."/>
            <person name="Granchi Z."/>
            <person name="Peng M."/>
            <person name="De Vries R.P."/>
            <person name="Grigoriev I."/>
            <person name="Riley R."/>
            <person name="Hilden K."/>
        </authorList>
    </citation>
    <scope>NUCLEOTIDE SEQUENCE [LARGE SCALE GENOMIC DNA]</scope>
    <source>
        <strain evidence="2 3">FBCC735</strain>
    </source>
</reference>
<keyword evidence="1" id="KW-1133">Transmembrane helix</keyword>
<feature type="transmembrane region" description="Helical" evidence="1">
    <location>
        <begin position="32"/>
        <end position="56"/>
    </location>
</feature>
<dbReference type="STRING" id="154538.A0A1M2VZA0"/>
<keyword evidence="1" id="KW-0812">Transmembrane</keyword>
<name>A0A1M2VZA0_TRAPU</name>
<gene>
    <name evidence="2" type="ORF">TRAPUB_10677</name>
</gene>
<feature type="transmembrane region" description="Helical" evidence="1">
    <location>
        <begin position="243"/>
        <end position="261"/>
    </location>
</feature>
<keyword evidence="3" id="KW-1185">Reference proteome</keyword>
<dbReference type="OMA" id="LYFGMWY"/>
<dbReference type="PANTHER" id="PTHR42024">
    <property type="entry name" value="AMINO ACID PERMEASE_ SLC12A DOMAIN-CONTAINING PROTEIN"/>
    <property type="match status" value="1"/>
</dbReference>
<evidence type="ECO:0000256" key="1">
    <source>
        <dbReference type="SAM" id="Phobius"/>
    </source>
</evidence>
<organism evidence="2 3">
    <name type="scientific">Trametes pubescens</name>
    <name type="common">White-rot fungus</name>
    <dbReference type="NCBI Taxonomy" id="154538"/>
    <lineage>
        <taxon>Eukaryota</taxon>
        <taxon>Fungi</taxon>
        <taxon>Dikarya</taxon>
        <taxon>Basidiomycota</taxon>
        <taxon>Agaricomycotina</taxon>
        <taxon>Agaricomycetes</taxon>
        <taxon>Polyporales</taxon>
        <taxon>Polyporaceae</taxon>
        <taxon>Trametes</taxon>
    </lineage>
</organism>
<proteinExistence type="predicted"/>
<dbReference type="AlphaFoldDB" id="A0A1M2VZA0"/>
<dbReference type="EMBL" id="MNAD01000447">
    <property type="protein sequence ID" value="OJT12842.1"/>
    <property type="molecule type" value="Genomic_DNA"/>
</dbReference>
<feature type="transmembrane region" description="Helical" evidence="1">
    <location>
        <begin position="158"/>
        <end position="179"/>
    </location>
</feature>
<dbReference type="PANTHER" id="PTHR42024:SF1">
    <property type="entry name" value="AMINO ACID PERMEASE_ SLC12A DOMAIN-CONTAINING PROTEIN"/>
    <property type="match status" value="1"/>
</dbReference>
<evidence type="ECO:0000313" key="2">
    <source>
        <dbReference type="EMBL" id="OJT12842.1"/>
    </source>
</evidence>